<reference evidence="1 2" key="1">
    <citation type="journal article" date="2019" name="Nat. Med.">
        <title>A library of human gut bacterial isolates paired with longitudinal multiomics data enables mechanistic microbiome research.</title>
        <authorList>
            <person name="Poyet M."/>
            <person name="Groussin M."/>
            <person name="Gibbons S.M."/>
            <person name="Avila-Pacheco J."/>
            <person name="Jiang X."/>
            <person name="Kearney S.M."/>
            <person name="Perrotta A.R."/>
            <person name="Berdy B."/>
            <person name="Zhao S."/>
            <person name="Lieberman T.D."/>
            <person name="Swanson P.K."/>
            <person name="Smith M."/>
            <person name="Roesemann S."/>
            <person name="Alexander J.E."/>
            <person name="Rich S.A."/>
            <person name="Livny J."/>
            <person name="Vlamakis H."/>
            <person name="Clish C."/>
            <person name="Bullock K."/>
            <person name="Deik A."/>
            <person name="Scott J."/>
            <person name="Pierce K.A."/>
            <person name="Xavier R.J."/>
            <person name="Alm E.J."/>
        </authorList>
    </citation>
    <scope>NUCLEOTIDE SEQUENCE [LARGE SCALE GENOMIC DNA]</scope>
    <source>
        <strain evidence="1 2">BIOML-A2</strain>
    </source>
</reference>
<accession>A0A7J5TIZ3</accession>
<proteinExistence type="predicted"/>
<dbReference type="AlphaFoldDB" id="A0A7J5TIZ3"/>
<gene>
    <name evidence="1" type="ORF">GBB04_02410</name>
</gene>
<organism evidence="1 2">
    <name type="scientific">Bifidobacterium dentium</name>
    <dbReference type="NCBI Taxonomy" id="1689"/>
    <lineage>
        <taxon>Bacteria</taxon>
        <taxon>Bacillati</taxon>
        <taxon>Actinomycetota</taxon>
        <taxon>Actinomycetes</taxon>
        <taxon>Bifidobacteriales</taxon>
        <taxon>Bifidobacteriaceae</taxon>
        <taxon>Bifidobacterium</taxon>
    </lineage>
</organism>
<dbReference type="RefSeq" id="WP_003840123.1">
    <property type="nucleotide sequence ID" value="NZ_CABKPB010000001.1"/>
</dbReference>
<dbReference type="EMBL" id="WDPD01000002">
    <property type="protein sequence ID" value="KAB7461867.1"/>
    <property type="molecule type" value="Genomic_DNA"/>
</dbReference>
<evidence type="ECO:0000313" key="1">
    <source>
        <dbReference type="EMBL" id="KAB7461867.1"/>
    </source>
</evidence>
<name>A0A7J5TIZ3_9BIFI</name>
<sequence>MIDLGPKERQPQFDDIDDLAHVFDEHVQQEDEWKIRLPKELGIEARERARHDGITLTELTRRALERDDLNAGDDKVRLGRMPKNGDDREQLGDEWKIRLPYDLGLRARRRAERDAISLSSLARRAVSGYLESRDEEETPLF</sequence>
<evidence type="ECO:0008006" key="3">
    <source>
        <dbReference type="Google" id="ProtNLM"/>
    </source>
</evidence>
<dbReference type="Proteomes" id="UP000429211">
    <property type="component" value="Unassembled WGS sequence"/>
</dbReference>
<evidence type="ECO:0000313" key="2">
    <source>
        <dbReference type="Proteomes" id="UP000429211"/>
    </source>
</evidence>
<protein>
    <recommendedName>
        <fullName evidence="3">Ribbon-helix-helix protein CopG domain-containing protein</fullName>
    </recommendedName>
</protein>
<comment type="caution">
    <text evidence="1">The sequence shown here is derived from an EMBL/GenBank/DDBJ whole genome shotgun (WGS) entry which is preliminary data.</text>
</comment>
<dbReference type="GeneID" id="31606364"/>